<dbReference type="STRING" id="1770058.A3840_02865"/>
<dbReference type="AlphaFoldDB" id="A0A178I3U1"/>
<dbReference type="InterPro" id="IPR055348">
    <property type="entry name" value="DctQ"/>
</dbReference>
<dbReference type="PANTHER" id="PTHR35011:SF2">
    <property type="entry name" value="2,3-DIKETO-L-GULONATE TRAP TRANSPORTER SMALL PERMEASE PROTEIN YIAM"/>
    <property type="match status" value="1"/>
</dbReference>
<feature type="transmembrane region" description="Helical" evidence="9">
    <location>
        <begin position="7"/>
        <end position="27"/>
    </location>
</feature>
<dbReference type="GO" id="GO:0005886">
    <property type="term" value="C:plasma membrane"/>
    <property type="evidence" value="ECO:0007669"/>
    <property type="project" value="UniProtKB-SubCell"/>
</dbReference>
<dbReference type="Proteomes" id="UP000078389">
    <property type="component" value="Unassembled WGS sequence"/>
</dbReference>
<dbReference type="EMBL" id="LVVY01000062">
    <property type="protein sequence ID" value="OAM79659.1"/>
    <property type="molecule type" value="Genomic_DNA"/>
</dbReference>
<evidence type="ECO:0000256" key="2">
    <source>
        <dbReference type="ARBA" id="ARBA00022448"/>
    </source>
</evidence>
<evidence type="ECO:0000256" key="6">
    <source>
        <dbReference type="ARBA" id="ARBA00022989"/>
    </source>
</evidence>
<feature type="domain" description="Tripartite ATP-independent periplasmic transporters DctQ component" evidence="10">
    <location>
        <begin position="19"/>
        <end position="148"/>
    </location>
</feature>
<accession>A0A178I3U1</accession>
<feature type="transmembrane region" description="Helical" evidence="9">
    <location>
        <begin position="119"/>
        <end position="141"/>
    </location>
</feature>
<dbReference type="GO" id="GO:0022857">
    <property type="term" value="F:transmembrane transporter activity"/>
    <property type="evidence" value="ECO:0007669"/>
    <property type="project" value="UniProtKB-UniRule"/>
</dbReference>
<keyword evidence="12" id="KW-1185">Reference proteome</keyword>
<sequence>MQSLNKIIDILVVAGMAVMSAMVFLNVVLRYGFNSGIPISVELSRIIFVWVVMLGSIVALANGAHLAVDAFVARLPPKGRYICFLVAHALMLWCCWLLWQGSWTQTMLNWNNHAALSGLSVGYVYASGLVAALLMGMLLVINLYKSLRGELPPTWSGVTENSPPAEAIAAAAAIKEQAK</sequence>
<dbReference type="GO" id="GO:0015740">
    <property type="term" value="P:C4-dicarboxylate transport"/>
    <property type="evidence" value="ECO:0007669"/>
    <property type="project" value="TreeGrafter"/>
</dbReference>
<comment type="subunit">
    <text evidence="9">The complex comprises the extracytoplasmic solute receptor protein and the two transmembrane proteins.</text>
</comment>
<dbReference type="Pfam" id="PF04290">
    <property type="entry name" value="DctQ"/>
    <property type="match status" value="1"/>
</dbReference>
<organism evidence="11 12">
    <name type="scientific">Devosia elaeis</name>
    <dbReference type="NCBI Taxonomy" id="1770058"/>
    <lineage>
        <taxon>Bacteria</taxon>
        <taxon>Pseudomonadati</taxon>
        <taxon>Pseudomonadota</taxon>
        <taxon>Alphaproteobacteria</taxon>
        <taxon>Hyphomicrobiales</taxon>
        <taxon>Devosiaceae</taxon>
        <taxon>Devosia</taxon>
    </lineage>
</organism>
<evidence type="ECO:0000256" key="9">
    <source>
        <dbReference type="RuleBase" id="RU369079"/>
    </source>
</evidence>
<dbReference type="PANTHER" id="PTHR35011">
    <property type="entry name" value="2,3-DIKETO-L-GULONATE TRAP TRANSPORTER SMALL PERMEASE PROTEIN YIAM"/>
    <property type="match status" value="1"/>
</dbReference>
<protein>
    <recommendedName>
        <fullName evidence="9">TRAP transporter small permease protein</fullName>
    </recommendedName>
</protein>
<evidence type="ECO:0000313" key="11">
    <source>
        <dbReference type="EMBL" id="OAM79659.1"/>
    </source>
</evidence>
<evidence type="ECO:0000256" key="8">
    <source>
        <dbReference type="ARBA" id="ARBA00038436"/>
    </source>
</evidence>
<comment type="subcellular location">
    <subcellularLocation>
        <location evidence="1 9">Cell inner membrane</location>
        <topology evidence="1 9">Multi-pass membrane protein</topology>
    </subcellularLocation>
</comment>
<reference evidence="11 12" key="1">
    <citation type="submission" date="2016-03" db="EMBL/GenBank/DDBJ databases">
        <title>Genome sequencing of Devosia sp. S37.</title>
        <authorList>
            <person name="Mohd Nor M."/>
        </authorList>
    </citation>
    <scope>NUCLEOTIDE SEQUENCE [LARGE SCALE GENOMIC DNA]</scope>
    <source>
        <strain evidence="11 12">S37</strain>
    </source>
</reference>
<feature type="transmembrane region" description="Helical" evidence="9">
    <location>
        <begin position="47"/>
        <end position="68"/>
    </location>
</feature>
<evidence type="ECO:0000256" key="3">
    <source>
        <dbReference type="ARBA" id="ARBA00022475"/>
    </source>
</evidence>
<comment type="similarity">
    <text evidence="8 9">Belongs to the TRAP transporter small permease family.</text>
</comment>
<evidence type="ECO:0000256" key="7">
    <source>
        <dbReference type="ARBA" id="ARBA00023136"/>
    </source>
</evidence>
<evidence type="ECO:0000256" key="1">
    <source>
        <dbReference type="ARBA" id="ARBA00004429"/>
    </source>
</evidence>
<dbReference type="InterPro" id="IPR007387">
    <property type="entry name" value="TRAP_DctQ"/>
</dbReference>
<comment type="caution">
    <text evidence="11">The sequence shown here is derived from an EMBL/GenBank/DDBJ whole genome shotgun (WGS) entry which is preliminary data.</text>
</comment>
<evidence type="ECO:0000256" key="4">
    <source>
        <dbReference type="ARBA" id="ARBA00022519"/>
    </source>
</evidence>
<evidence type="ECO:0000256" key="5">
    <source>
        <dbReference type="ARBA" id="ARBA00022692"/>
    </source>
</evidence>
<keyword evidence="3" id="KW-1003">Cell membrane</keyword>
<keyword evidence="5 9" id="KW-0812">Transmembrane</keyword>
<evidence type="ECO:0000313" key="12">
    <source>
        <dbReference type="Proteomes" id="UP000078389"/>
    </source>
</evidence>
<comment type="function">
    <text evidence="9">Part of the tripartite ATP-independent periplasmic (TRAP) transport system.</text>
</comment>
<keyword evidence="6 9" id="KW-1133">Transmembrane helix</keyword>
<name>A0A178I3U1_9HYPH</name>
<proteinExistence type="inferred from homology"/>
<keyword evidence="2 9" id="KW-0813">Transport</keyword>
<keyword evidence="4 9" id="KW-0997">Cell inner membrane</keyword>
<evidence type="ECO:0000259" key="10">
    <source>
        <dbReference type="Pfam" id="PF04290"/>
    </source>
</evidence>
<keyword evidence="7 9" id="KW-0472">Membrane</keyword>
<feature type="transmembrane region" description="Helical" evidence="9">
    <location>
        <begin position="80"/>
        <end position="99"/>
    </location>
</feature>
<gene>
    <name evidence="11" type="ORF">A3840_02865</name>
</gene>